<reference evidence="1" key="1">
    <citation type="journal article" date="2023" name="Genome Biol. Evol.">
        <title>First Whole Genome Sequence and Flow Cytometry Genome Size Data for the Lichen-Forming Fungus Ramalina farinacea (Ascomycota).</title>
        <authorList>
            <person name="Llewellyn T."/>
            <person name="Mian S."/>
            <person name="Hill R."/>
            <person name="Leitch I.J."/>
            <person name="Gaya E."/>
        </authorList>
    </citation>
    <scope>NUCLEOTIDE SEQUENCE</scope>
    <source>
        <strain evidence="1">LIQ254RAFAR</strain>
    </source>
</reference>
<protein>
    <submittedName>
        <fullName evidence="1">Uncharacterized protein</fullName>
    </submittedName>
</protein>
<proteinExistence type="predicted"/>
<sequence length="158" mass="17903">MSQKINDILTQACEGVATKAVKKPWYFWLATADFLSAEKYLRRDDGSERYSTEAPVVKFTTPYLGQDVDTLAKKLRDAPDEAFLNRVFFAVADERTMDDGSIMLCNADKADEGVVDWLRAWPKRATLHFQGFRAGAGSWGELKDSWEFHKRVDGEDVA</sequence>
<keyword evidence="2" id="KW-1185">Reference proteome</keyword>
<dbReference type="EMBL" id="JAPUFD010000008">
    <property type="protein sequence ID" value="MDI1489050.1"/>
    <property type="molecule type" value="Genomic_DNA"/>
</dbReference>
<evidence type="ECO:0000313" key="2">
    <source>
        <dbReference type="Proteomes" id="UP001161017"/>
    </source>
</evidence>
<accession>A0AA43QRI5</accession>
<comment type="caution">
    <text evidence="1">The sequence shown here is derived from an EMBL/GenBank/DDBJ whole genome shotgun (WGS) entry which is preliminary data.</text>
</comment>
<dbReference type="AlphaFoldDB" id="A0AA43QRI5"/>
<organism evidence="1 2">
    <name type="scientific">Ramalina farinacea</name>
    <dbReference type="NCBI Taxonomy" id="258253"/>
    <lineage>
        <taxon>Eukaryota</taxon>
        <taxon>Fungi</taxon>
        <taxon>Dikarya</taxon>
        <taxon>Ascomycota</taxon>
        <taxon>Pezizomycotina</taxon>
        <taxon>Lecanoromycetes</taxon>
        <taxon>OSLEUM clade</taxon>
        <taxon>Lecanoromycetidae</taxon>
        <taxon>Lecanorales</taxon>
        <taxon>Lecanorineae</taxon>
        <taxon>Ramalinaceae</taxon>
        <taxon>Ramalina</taxon>
    </lineage>
</organism>
<gene>
    <name evidence="1" type="ORF">OHK93_008327</name>
</gene>
<evidence type="ECO:0000313" key="1">
    <source>
        <dbReference type="EMBL" id="MDI1489050.1"/>
    </source>
</evidence>
<dbReference type="Proteomes" id="UP001161017">
    <property type="component" value="Unassembled WGS sequence"/>
</dbReference>
<name>A0AA43QRI5_9LECA</name>